<feature type="signal peptide" evidence="1">
    <location>
        <begin position="1"/>
        <end position="20"/>
    </location>
</feature>
<reference evidence="2 3" key="1">
    <citation type="submission" date="2016-02" db="EMBL/GenBank/DDBJ databases">
        <title>Genome analysis of coral dinoflagellate symbionts highlights evolutionary adaptations to a symbiotic lifestyle.</title>
        <authorList>
            <person name="Aranda M."/>
            <person name="Li Y."/>
            <person name="Liew Y.J."/>
            <person name="Baumgarten S."/>
            <person name="Simakov O."/>
            <person name="Wilson M."/>
            <person name="Piel J."/>
            <person name="Ashoor H."/>
            <person name="Bougouffa S."/>
            <person name="Bajic V.B."/>
            <person name="Ryu T."/>
            <person name="Ravasi T."/>
            <person name="Bayer T."/>
            <person name="Micklem G."/>
            <person name="Kim H."/>
            <person name="Bhak J."/>
            <person name="Lajeunesse T.C."/>
            <person name="Voolstra C.R."/>
        </authorList>
    </citation>
    <scope>NUCLEOTIDE SEQUENCE [LARGE SCALE GENOMIC DNA]</scope>
    <source>
        <strain evidence="2 3">CCMP2467</strain>
    </source>
</reference>
<dbReference type="OrthoDB" id="10445117at2759"/>
<dbReference type="Proteomes" id="UP000186817">
    <property type="component" value="Unassembled WGS sequence"/>
</dbReference>
<evidence type="ECO:0000313" key="2">
    <source>
        <dbReference type="EMBL" id="OLP90077.1"/>
    </source>
</evidence>
<keyword evidence="3" id="KW-1185">Reference proteome</keyword>
<proteinExistence type="predicted"/>
<evidence type="ECO:0000313" key="3">
    <source>
        <dbReference type="Proteomes" id="UP000186817"/>
    </source>
</evidence>
<protein>
    <submittedName>
        <fullName evidence="2">Uncharacterized protein</fullName>
    </submittedName>
</protein>
<comment type="caution">
    <text evidence="2">The sequence shown here is derived from an EMBL/GenBank/DDBJ whole genome shotgun (WGS) entry which is preliminary data.</text>
</comment>
<sequence length="168" mass="18860">MRFLSLGLFLSLGGTDFLLAPRLTLFGPRLAEPLQQRGSNHQLIWPLFDALGGQIRFGKAYRAEAEQWDFNLGCQALGNLLSGGFSTYLLMGYHDSCSFQVLHILSLNACVPGPPMSYVRVLESARRALRLAWLAYADLAAERPRRREQQRAERRELLAAEARGPLSR</sequence>
<name>A0A1Q9D4K9_SYMMI</name>
<feature type="chain" id="PRO_5013022910" evidence="1">
    <location>
        <begin position="21"/>
        <end position="168"/>
    </location>
</feature>
<dbReference type="EMBL" id="LSRX01000728">
    <property type="protein sequence ID" value="OLP90077.1"/>
    <property type="molecule type" value="Genomic_DNA"/>
</dbReference>
<gene>
    <name evidence="2" type="ORF">AK812_SmicGene28385</name>
</gene>
<evidence type="ECO:0000256" key="1">
    <source>
        <dbReference type="SAM" id="SignalP"/>
    </source>
</evidence>
<keyword evidence="1" id="KW-0732">Signal</keyword>
<organism evidence="2 3">
    <name type="scientific">Symbiodinium microadriaticum</name>
    <name type="common">Dinoflagellate</name>
    <name type="synonym">Zooxanthella microadriatica</name>
    <dbReference type="NCBI Taxonomy" id="2951"/>
    <lineage>
        <taxon>Eukaryota</taxon>
        <taxon>Sar</taxon>
        <taxon>Alveolata</taxon>
        <taxon>Dinophyceae</taxon>
        <taxon>Suessiales</taxon>
        <taxon>Symbiodiniaceae</taxon>
        <taxon>Symbiodinium</taxon>
    </lineage>
</organism>
<dbReference type="AlphaFoldDB" id="A0A1Q9D4K9"/>
<accession>A0A1Q9D4K9</accession>